<gene>
    <name evidence="9" type="primary">rbsK</name>
    <name evidence="11" type="ORF">RHODO2019_13645</name>
</gene>
<feature type="domain" description="Carbohydrate kinase PfkB" evidence="10">
    <location>
        <begin position="6"/>
        <end position="288"/>
    </location>
</feature>
<evidence type="ECO:0000256" key="7">
    <source>
        <dbReference type="ARBA" id="ARBA00022958"/>
    </source>
</evidence>
<feature type="binding site" evidence="9">
    <location>
        <begin position="13"/>
        <end position="15"/>
    </location>
    <ligand>
        <name>substrate</name>
    </ligand>
</feature>
<dbReference type="PANTHER" id="PTHR10584:SF166">
    <property type="entry name" value="RIBOKINASE"/>
    <property type="match status" value="1"/>
</dbReference>
<comment type="function">
    <text evidence="9">Catalyzes the phosphorylation of ribose at O-5 in a reaction requiring ATP and magnesium. The resulting D-ribose-5-phosphate can then be used either for sythesis of nucleotides, histidine, and tryptophan, or as a component of the pentose phosphate pathway.</text>
</comment>
<feature type="binding site" evidence="9">
    <location>
        <position position="246"/>
    </location>
    <ligand>
        <name>substrate</name>
    </ligand>
</feature>
<reference evidence="11" key="1">
    <citation type="submission" date="2022-10" db="EMBL/GenBank/DDBJ databases">
        <title>Rhodococcus sp.75.</title>
        <authorList>
            <person name="Sun M."/>
        </authorList>
    </citation>
    <scope>NUCLEOTIDE SEQUENCE</scope>
    <source>
        <strain evidence="11">75</strain>
    </source>
</reference>
<feature type="binding site" evidence="9">
    <location>
        <position position="242"/>
    </location>
    <ligand>
        <name>K(+)</name>
        <dbReference type="ChEBI" id="CHEBI:29103"/>
    </ligand>
</feature>
<feature type="binding site" evidence="9">
    <location>
        <position position="285"/>
    </location>
    <ligand>
        <name>K(+)</name>
        <dbReference type="ChEBI" id="CHEBI:29103"/>
    </ligand>
</feature>
<keyword evidence="3 9" id="KW-0547">Nucleotide-binding</keyword>
<evidence type="ECO:0000256" key="1">
    <source>
        <dbReference type="ARBA" id="ARBA00022679"/>
    </source>
</evidence>
<keyword evidence="9" id="KW-0963">Cytoplasm</keyword>
<dbReference type="SUPFAM" id="SSF53613">
    <property type="entry name" value="Ribokinase-like"/>
    <property type="match status" value="1"/>
</dbReference>
<evidence type="ECO:0000256" key="9">
    <source>
        <dbReference type="HAMAP-Rule" id="MF_01987"/>
    </source>
</evidence>
<keyword evidence="6 9" id="KW-0460">Magnesium</keyword>
<keyword evidence="4 9" id="KW-0418">Kinase</keyword>
<sequence>MTGRVVVVVGSLNVDLTVRVPRFPAPGETLAGSDLVTASGGKSANQAVAASVLGAEVVLVGAVGDDDHGSFLLDRVGGAGVDVAGVVADGEHATGTAMIVVDAGGENTIIISAGANGALAPGCVPRAGLRSADVLCLCLEVPVAVVLAAARAAHAVGAQVLLNLSPTVDVPDELLRLSDVLLVNAGEAAQLVGPGSWTQTRDRLAGRGVHAAVVTLGGAGSVVLEGAVTEVAAEPVEVVDTTGCGDAFTGAVACRLVAGDLLVDAARFASRASALAATAAGAQSSYPALRALRR</sequence>
<dbReference type="HAMAP" id="MF_01987">
    <property type="entry name" value="Ribokinase"/>
    <property type="match status" value="1"/>
</dbReference>
<comment type="pathway">
    <text evidence="9">Carbohydrate metabolism; D-ribose degradation; D-ribose 5-phosphate from beta-D-ribopyranose: step 2/2.</text>
</comment>
<dbReference type="RefSeq" id="WP_265382300.1">
    <property type="nucleotide sequence ID" value="NZ_CP110615.1"/>
</dbReference>
<dbReference type="InterPro" id="IPR029056">
    <property type="entry name" value="Ribokinase-like"/>
</dbReference>
<evidence type="ECO:0000313" key="11">
    <source>
        <dbReference type="EMBL" id="UZJ24193.1"/>
    </source>
</evidence>
<keyword evidence="2 9" id="KW-0479">Metal-binding</keyword>
<dbReference type="EMBL" id="CP110615">
    <property type="protein sequence ID" value="UZJ24193.1"/>
    <property type="molecule type" value="Genomic_DNA"/>
</dbReference>
<comment type="activity regulation">
    <text evidence="9">Activated by a monovalent cation that binds near, but not in, the active site. The most likely occupant of the site in vivo is potassium. Ion binding induces a conformational change that may alter substrate affinity.</text>
</comment>
<keyword evidence="1 9" id="KW-0808">Transferase</keyword>
<comment type="catalytic activity">
    <reaction evidence="9">
        <text>D-ribose + ATP = D-ribose 5-phosphate + ADP + H(+)</text>
        <dbReference type="Rhea" id="RHEA:13697"/>
        <dbReference type="ChEBI" id="CHEBI:15378"/>
        <dbReference type="ChEBI" id="CHEBI:30616"/>
        <dbReference type="ChEBI" id="CHEBI:47013"/>
        <dbReference type="ChEBI" id="CHEBI:78346"/>
        <dbReference type="ChEBI" id="CHEBI:456216"/>
        <dbReference type="EC" id="2.7.1.15"/>
    </reaction>
</comment>
<dbReference type="PRINTS" id="PR00990">
    <property type="entry name" value="RIBOKINASE"/>
</dbReference>
<feature type="binding site" evidence="9">
    <location>
        <begin position="215"/>
        <end position="220"/>
    </location>
    <ligand>
        <name>ATP</name>
        <dbReference type="ChEBI" id="CHEBI:30616"/>
    </ligand>
</feature>
<accession>A0ABY6NYX4</accession>
<protein>
    <recommendedName>
        <fullName evidence="9">Ribokinase</fullName>
        <shortName evidence="9">RK</shortName>
        <ecNumber evidence="9">2.7.1.15</ecNumber>
    </recommendedName>
</protein>
<evidence type="ECO:0000313" key="12">
    <source>
        <dbReference type="Proteomes" id="UP001164965"/>
    </source>
</evidence>
<proteinExistence type="inferred from homology"/>
<feature type="binding site" evidence="9">
    <location>
        <position position="276"/>
    </location>
    <ligand>
        <name>K(+)</name>
        <dbReference type="ChEBI" id="CHEBI:29103"/>
    </ligand>
</feature>
<dbReference type="Proteomes" id="UP001164965">
    <property type="component" value="Chromosome"/>
</dbReference>
<dbReference type="Pfam" id="PF00294">
    <property type="entry name" value="PfkB"/>
    <property type="match status" value="1"/>
</dbReference>
<comment type="similarity">
    <text evidence="9">Belongs to the carbohydrate kinase PfkB family. Ribokinase subfamily.</text>
</comment>
<keyword evidence="12" id="KW-1185">Reference proteome</keyword>
<dbReference type="EC" id="2.7.1.15" evidence="9"/>
<keyword evidence="7 9" id="KW-0630">Potassium</keyword>
<keyword evidence="5 9" id="KW-0067">ATP-binding</keyword>
<feature type="binding site" evidence="9">
    <location>
        <position position="140"/>
    </location>
    <ligand>
        <name>substrate</name>
    </ligand>
</feature>
<dbReference type="InterPro" id="IPR002139">
    <property type="entry name" value="Ribo/fructo_kinase"/>
</dbReference>
<dbReference type="InterPro" id="IPR011877">
    <property type="entry name" value="Ribokinase"/>
</dbReference>
<evidence type="ECO:0000256" key="5">
    <source>
        <dbReference type="ARBA" id="ARBA00022840"/>
    </source>
</evidence>
<comment type="caution">
    <text evidence="9">Lacks conserved residue(s) required for the propagation of feature annotation.</text>
</comment>
<dbReference type="Gene3D" id="3.40.1190.20">
    <property type="match status" value="1"/>
</dbReference>
<comment type="cofactor">
    <cofactor evidence="9">
        <name>Mg(2+)</name>
        <dbReference type="ChEBI" id="CHEBI:18420"/>
    </cofactor>
    <text evidence="9">Requires a divalent cation, most likely magnesium in vivo, as an electrophilic catalyst to aid phosphoryl group transfer. It is the chelate of the metal and the nucleotide that is the actual substrate.</text>
</comment>
<feature type="binding site" evidence="9">
    <location>
        <begin position="41"/>
        <end position="45"/>
    </location>
    <ligand>
        <name>substrate</name>
    </ligand>
</feature>
<comment type="subcellular location">
    <subcellularLocation>
        <location evidence="9">Cytoplasm</location>
    </subcellularLocation>
</comment>
<evidence type="ECO:0000256" key="2">
    <source>
        <dbReference type="ARBA" id="ARBA00022723"/>
    </source>
</evidence>
<feature type="active site" description="Proton acceptor" evidence="9">
    <location>
        <position position="246"/>
    </location>
</feature>
<keyword evidence="8 9" id="KW-0119">Carbohydrate metabolism</keyword>
<dbReference type="CDD" id="cd01174">
    <property type="entry name" value="ribokinase"/>
    <property type="match status" value="1"/>
</dbReference>
<evidence type="ECO:0000259" key="10">
    <source>
        <dbReference type="Pfam" id="PF00294"/>
    </source>
</evidence>
<organism evidence="11 12">
    <name type="scientific">Rhodococcus antarcticus</name>
    <dbReference type="NCBI Taxonomy" id="2987751"/>
    <lineage>
        <taxon>Bacteria</taxon>
        <taxon>Bacillati</taxon>
        <taxon>Actinomycetota</taxon>
        <taxon>Actinomycetes</taxon>
        <taxon>Mycobacteriales</taxon>
        <taxon>Nocardiaceae</taxon>
        <taxon>Rhodococcus</taxon>
    </lineage>
</organism>
<evidence type="ECO:0000256" key="6">
    <source>
        <dbReference type="ARBA" id="ARBA00022842"/>
    </source>
</evidence>
<feature type="binding site" evidence="9">
    <location>
        <position position="279"/>
    </location>
    <ligand>
        <name>K(+)</name>
        <dbReference type="ChEBI" id="CHEBI:29103"/>
    </ligand>
</feature>
<dbReference type="PANTHER" id="PTHR10584">
    <property type="entry name" value="SUGAR KINASE"/>
    <property type="match status" value="1"/>
</dbReference>
<evidence type="ECO:0000256" key="4">
    <source>
        <dbReference type="ARBA" id="ARBA00022777"/>
    </source>
</evidence>
<evidence type="ECO:0000256" key="3">
    <source>
        <dbReference type="ARBA" id="ARBA00022741"/>
    </source>
</evidence>
<name>A0ABY6NYX4_9NOCA</name>
<feature type="binding site" evidence="9">
    <location>
        <position position="281"/>
    </location>
    <ligand>
        <name>K(+)</name>
        <dbReference type="ChEBI" id="CHEBI:29103"/>
    </ligand>
</feature>
<evidence type="ECO:0000256" key="8">
    <source>
        <dbReference type="ARBA" id="ARBA00023277"/>
    </source>
</evidence>
<feature type="binding site" evidence="9">
    <location>
        <position position="240"/>
    </location>
    <ligand>
        <name>K(+)</name>
        <dbReference type="ChEBI" id="CHEBI:29103"/>
    </ligand>
</feature>
<dbReference type="InterPro" id="IPR011611">
    <property type="entry name" value="PfkB_dom"/>
</dbReference>
<feature type="binding site" evidence="9">
    <location>
        <begin position="245"/>
        <end position="246"/>
    </location>
    <ligand>
        <name>ATP</name>
        <dbReference type="ChEBI" id="CHEBI:30616"/>
    </ligand>
</feature>
<feature type="binding site" evidence="9">
    <location>
        <position position="184"/>
    </location>
    <ligand>
        <name>ATP</name>
        <dbReference type="ChEBI" id="CHEBI:30616"/>
    </ligand>
</feature>
<comment type="subunit">
    <text evidence="9">Homodimer.</text>
</comment>